<reference evidence="2" key="1">
    <citation type="submission" date="2013-04" db="EMBL/GenBank/DDBJ databases">
        <authorList>
            <person name="Qu J."/>
            <person name="Murali S.C."/>
            <person name="Bandaranaike D."/>
            <person name="Bellair M."/>
            <person name="Blankenburg K."/>
            <person name="Chao H."/>
            <person name="Dinh H."/>
            <person name="Doddapaneni H."/>
            <person name="Downs B."/>
            <person name="Dugan-Rocha S."/>
            <person name="Elkadiri S."/>
            <person name="Gnanaolivu R.D."/>
            <person name="Hernandez B."/>
            <person name="Javaid M."/>
            <person name="Jayaseelan J.C."/>
            <person name="Lee S."/>
            <person name="Li M."/>
            <person name="Ming W."/>
            <person name="Munidasa M."/>
            <person name="Muniz J."/>
            <person name="Nguyen L."/>
            <person name="Ongeri F."/>
            <person name="Osuji N."/>
            <person name="Pu L.-L."/>
            <person name="Puazo M."/>
            <person name="Qu C."/>
            <person name="Quiroz J."/>
            <person name="Raj R."/>
            <person name="Weissenberger G."/>
            <person name="Xin Y."/>
            <person name="Zou X."/>
            <person name="Han Y."/>
            <person name="Richards S."/>
            <person name="Worley K."/>
            <person name="Muzny D."/>
            <person name="Gibbs R."/>
        </authorList>
    </citation>
    <scope>NUCLEOTIDE SEQUENCE</scope>
    <source>
        <strain evidence="2">Sampled in the wild</strain>
    </source>
</reference>
<protein>
    <submittedName>
        <fullName evidence="2">Uncharacterized protein</fullName>
    </submittedName>
</protein>
<comment type="caution">
    <text evidence="2">The sequence shown here is derived from an EMBL/GenBank/DDBJ whole genome shotgun (WGS) entry which is preliminary data.</text>
</comment>
<accession>A0A8K0KPD7</accession>
<dbReference type="EMBL" id="KZ309153">
    <property type="protein sequence ID" value="KAG8237330.1"/>
    <property type="molecule type" value="Genomic_DNA"/>
</dbReference>
<dbReference type="OrthoDB" id="10035275at2759"/>
<evidence type="ECO:0000256" key="1">
    <source>
        <dbReference type="SAM" id="MobiDB-lite"/>
    </source>
</evidence>
<gene>
    <name evidence="2" type="ORF">J437_LFUL016345</name>
</gene>
<keyword evidence="3" id="KW-1185">Reference proteome</keyword>
<feature type="region of interest" description="Disordered" evidence="1">
    <location>
        <begin position="34"/>
        <end position="90"/>
    </location>
</feature>
<feature type="compositionally biased region" description="Basic and acidic residues" evidence="1">
    <location>
        <begin position="46"/>
        <end position="59"/>
    </location>
</feature>
<dbReference type="Proteomes" id="UP000792457">
    <property type="component" value="Unassembled WGS sequence"/>
</dbReference>
<proteinExistence type="predicted"/>
<evidence type="ECO:0000313" key="2">
    <source>
        <dbReference type="EMBL" id="KAG8237330.1"/>
    </source>
</evidence>
<name>A0A8K0KPD7_LADFU</name>
<organism evidence="2 3">
    <name type="scientific">Ladona fulva</name>
    <name type="common">Scarce chaser dragonfly</name>
    <name type="synonym">Libellula fulva</name>
    <dbReference type="NCBI Taxonomy" id="123851"/>
    <lineage>
        <taxon>Eukaryota</taxon>
        <taxon>Metazoa</taxon>
        <taxon>Ecdysozoa</taxon>
        <taxon>Arthropoda</taxon>
        <taxon>Hexapoda</taxon>
        <taxon>Insecta</taxon>
        <taxon>Pterygota</taxon>
        <taxon>Palaeoptera</taxon>
        <taxon>Odonata</taxon>
        <taxon>Epiprocta</taxon>
        <taxon>Anisoptera</taxon>
        <taxon>Libelluloidea</taxon>
        <taxon>Libellulidae</taxon>
        <taxon>Ladona</taxon>
    </lineage>
</organism>
<dbReference type="AlphaFoldDB" id="A0A8K0KPD7"/>
<evidence type="ECO:0000313" key="3">
    <source>
        <dbReference type="Proteomes" id="UP000792457"/>
    </source>
</evidence>
<feature type="compositionally biased region" description="Acidic residues" evidence="1">
    <location>
        <begin position="80"/>
        <end position="90"/>
    </location>
</feature>
<reference evidence="2" key="2">
    <citation type="submission" date="2017-10" db="EMBL/GenBank/DDBJ databases">
        <title>Ladona fulva Genome sequencing and assembly.</title>
        <authorList>
            <person name="Murali S."/>
            <person name="Richards S."/>
            <person name="Bandaranaike D."/>
            <person name="Bellair M."/>
            <person name="Blankenburg K."/>
            <person name="Chao H."/>
            <person name="Dinh H."/>
            <person name="Doddapaneni H."/>
            <person name="Dugan-Rocha S."/>
            <person name="Elkadiri S."/>
            <person name="Gnanaolivu R."/>
            <person name="Hernandez B."/>
            <person name="Skinner E."/>
            <person name="Javaid M."/>
            <person name="Lee S."/>
            <person name="Li M."/>
            <person name="Ming W."/>
            <person name="Munidasa M."/>
            <person name="Muniz J."/>
            <person name="Nguyen L."/>
            <person name="Hughes D."/>
            <person name="Osuji N."/>
            <person name="Pu L.-L."/>
            <person name="Puazo M."/>
            <person name="Qu C."/>
            <person name="Quiroz J."/>
            <person name="Raj R."/>
            <person name="Weissenberger G."/>
            <person name="Xin Y."/>
            <person name="Zou X."/>
            <person name="Han Y."/>
            <person name="Worley K."/>
            <person name="Muzny D."/>
            <person name="Gibbs R."/>
        </authorList>
    </citation>
    <scope>NUCLEOTIDE SEQUENCE</scope>
    <source>
        <strain evidence="2">Sampled in the wild</strain>
    </source>
</reference>
<sequence>MRSFLREISALQAENYSLERQLFSYQKSIAYAHSRGSTYPEDAEDTYARRGVGEGEEGRVAGGPRGRNRRRRRLCGGEGGEPEDEDDDEDYYDEGRAYSLGRNPLRELLSRLAALVCSFASIVHYQTGKQSGSSDRSGVGTTFIQECKKTDNQKLNSTEEPTMKDRIKKVDFLTLQDHFR</sequence>